<name>A0A100WLY9_MYCFO</name>
<dbReference type="PANTHER" id="PTHR47197:SF3">
    <property type="entry name" value="DIHYDRO-HEME D1 DEHYDROGENASE"/>
    <property type="match status" value="1"/>
</dbReference>
<proteinExistence type="predicted"/>
<dbReference type="AlphaFoldDB" id="A0A100WLY9"/>
<dbReference type="InterPro" id="IPR051200">
    <property type="entry name" value="Host-pathogen_enzymatic-act"/>
</dbReference>
<gene>
    <name evidence="1" type="ORF">RMCFA_0413</name>
</gene>
<dbReference type="NCBIfam" id="TIGR02276">
    <property type="entry name" value="beta_rpt_yvtn"/>
    <property type="match status" value="1"/>
</dbReference>
<reference evidence="2" key="2">
    <citation type="submission" date="2016-02" db="EMBL/GenBank/DDBJ databases">
        <title>Draft genome sequence of five rapidly growing Mycobacterium species.</title>
        <authorList>
            <person name="Katahira K."/>
            <person name="Gotou Y."/>
            <person name="Iida K."/>
            <person name="Ogura Y."/>
            <person name="Hayashi T."/>
        </authorList>
    </citation>
    <scope>NUCLEOTIDE SEQUENCE [LARGE SCALE GENOMIC DNA]</scope>
    <source>
        <strain evidence="2">JCM6368</strain>
    </source>
</reference>
<dbReference type="RefSeq" id="WP_225503061.1">
    <property type="nucleotide sequence ID" value="NZ_BCSZ01000004.1"/>
</dbReference>
<dbReference type="SUPFAM" id="SSF50974">
    <property type="entry name" value="Nitrous oxide reductase, N-terminal domain"/>
    <property type="match status" value="1"/>
</dbReference>
<evidence type="ECO:0000313" key="2">
    <source>
        <dbReference type="Proteomes" id="UP000069705"/>
    </source>
</evidence>
<dbReference type="PANTHER" id="PTHR47197">
    <property type="entry name" value="PROTEIN NIRF"/>
    <property type="match status" value="1"/>
</dbReference>
<dbReference type="InterPro" id="IPR011964">
    <property type="entry name" value="YVTN_b-propeller_repeat"/>
</dbReference>
<organism evidence="1 2">
    <name type="scientific">Mycolicibacterium fortuitum subsp. acetamidolyticum</name>
    <dbReference type="NCBI Taxonomy" id="144550"/>
    <lineage>
        <taxon>Bacteria</taxon>
        <taxon>Bacillati</taxon>
        <taxon>Actinomycetota</taxon>
        <taxon>Actinomycetes</taxon>
        <taxon>Mycobacteriales</taxon>
        <taxon>Mycobacteriaceae</taxon>
        <taxon>Mycolicibacterium</taxon>
    </lineage>
</organism>
<dbReference type="Gene3D" id="2.130.10.10">
    <property type="entry name" value="YVTN repeat-like/Quinoprotein amine dehydrogenase"/>
    <property type="match status" value="2"/>
</dbReference>
<comment type="caution">
    <text evidence="1">The sequence shown here is derived from an EMBL/GenBank/DDBJ whole genome shotgun (WGS) entry which is preliminary data.</text>
</comment>
<reference evidence="1 2" key="1">
    <citation type="journal article" date="2016" name="Genome Announc.">
        <title>Draft Genome Sequences of Five Rapidly Growing Mycobacterium Species, M. thermoresistibile, M. fortuitum subsp. acetamidolyticum, M. canariasense, M. brisbanense, and M. novocastrense.</title>
        <authorList>
            <person name="Katahira K."/>
            <person name="Ogura Y."/>
            <person name="Gotoh Y."/>
            <person name="Hayashi T."/>
        </authorList>
    </citation>
    <scope>NUCLEOTIDE SEQUENCE [LARGE SCALE GENOMIC DNA]</scope>
    <source>
        <strain evidence="1 2">JCM6368</strain>
    </source>
</reference>
<evidence type="ECO:0000313" key="1">
    <source>
        <dbReference type="EMBL" id="GAT00299.1"/>
    </source>
</evidence>
<dbReference type="InterPro" id="IPR011045">
    <property type="entry name" value="N2O_reductase_N"/>
</dbReference>
<protein>
    <submittedName>
        <fullName evidence="1">YVTN family beta-propeller repeat protein</fullName>
    </submittedName>
</protein>
<accession>A0A100WLY9</accession>
<dbReference type="EMBL" id="BCSZ01000004">
    <property type="protein sequence ID" value="GAT00299.1"/>
    <property type="molecule type" value="Genomic_DNA"/>
</dbReference>
<sequence length="328" mass="32924">MANEGGDSLSVIDTASNAVVTTLVGIKHPHNVQVSHDGSTVYAVSGSNLVVAIDASTYTVRAVAPTGQAPAHVIEAPSGRIYVTNANDGTVSVYEGPELSPVGEIALGDMPHGLRAAAGGSVIVVANTMAGRLDLIDPATDQLTGSVPVGTAPAQVAVTADGRYAFSGITDPPAVVKVDLVSRTVVGSVPVPTAPVQLYLTQDQRTVLSADQGTLEKPGHTVSVIDTAAMTLRGTVTTGSGPHGVVIDASGTRAWVTNTFDDTVSVIDLTNLAAAATLAVGDEPNGISFSPRPPAAPPAANVTLNIAATPAETPATGHNPTTGHGHGH</sequence>
<dbReference type="Proteomes" id="UP000069705">
    <property type="component" value="Unassembled WGS sequence"/>
</dbReference>
<dbReference type="InterPro" id="IPR015943">
    <property type="entry name" value="WD40/YVTN_repeat-like_dom_sf"/>
</dbReference>